<evidence type="ECO:0000313" key="3">
    <source>
        <dbReference type="Proteomes" id="UP001295684"/>
    </source>
</evidence>
<dbReference type="Proteomes" id="UP001295684">
    <property type="component" value="Unassembled WGS sequence"/>
</dbReference>
<proteinExistence type="predicted"/>
<comment type="caution">
    <text evidence="2">The sequence shown here is derived from an EMBL/GenBank/DDBJ whole genome shotgun (WGS) entry which is preliminary data.</text>
</comment>
<dbReference type="EMBL" id="CAMPGE010024630">
    <property type="protein sequence ID" value="CAI2382452.1"/>
    <property type="molecule type" value="Genomic_DNA"/>
</dbReference>
<organism evidence="2 3">
    <name type="scientific">Euplotes crassus</name>
    <dbReference type="NCBI Taxonomy" id="5936"/>
    <lineage>
        <taxon>Eukaryota</taxon>
        <taxon>Sar</taxon>
        <taxon>Alveolata</taxon>
        <taxon>Ciliophora</taxon>
        <taxon>Intramacronucleata</taxon>
        <taxon>Spirotrichea</taxon>
        <taxon>Hypotrichia</taxon>
        <taxon>Euplotida</taxon>
        <taxon>Euplotidae</taxon>
        <taxon>Moneuplotes</taxon>
    </lineage>
</organism>
<keyword evidence="3" id="KW-1185">Reference proteome</keyword>
<evidence type="ECO:0000256" key="1">
    <source>
        <dbReference type="SAM" id="MobiDB-lite"/>
    </source>
</evidence>
<accession>A0AAD1Y0J5</accession>
<feature type="compositionally biased region" description="Basic residues" evidence="1">
    <location>
        <begin position="40"/>
        <end position="51"/>
    </location>
</feature>
<gene>
    <name evidence="2" type="ORF">ECRASSUSDP1_LOCUS23925</name>
</gene>
<feature type="region of interest" description="Disordered" evidence="1">
    <location>
        <begin position="39"/>
        <end position="77"/>
    </location>
</feature>
<evidence type="ECO:0000313" key="2">
    <source>
        <dbReference type="EMBL" id="CAI2382452.1"/>
    </source>
</evidence>
<reference evidence="2" key="1">
    <citation type="submission" date="2023-07" db="EMBL/GenBank/DDBJ databases">
        <authorList>
            <consortium name="AG Swart"/>
            <person name="Singh M."/>
            <person name="Singh A."/>
            <person name="Seah K."/>
            <person name="Emmerich C."/>
        </authorList>
    </citation>
    <scope>NUCLEOTIDE SEQUENCE</scope>
    <source>
        <strain evidence="2">DP1</strain>
    </source>
</reference>
<name>A0AAD1Y0J5_EUPCR</name>
<protein>
    <submittedName>
        <fullName evidence="2">Uncharacterized protein</fullName>
    </submittedName>
</protein>
<dbReference type="AlphaFoldDB" id="A0AAD1Y0J5"/>
<sequence length="524" mass="60040">MEKPSNDNLRRLSMYFSGKSLIQPLVKVTPELKKIEEKHQKKLRMLQKKPSTRSPHGCDFLSPKKLPKSPFKKEKDEPEKILSQQFELDETFAHKEPSEFLIFETSQKNKSVAVNGDISGIRRPKPLLNKLNLSVVTNKSVKRSSKISLSVNATPARIHTGKMGRSFIKRQQKDDTADNISGVMYYLPEKGGGFKCENALNLIPLNMQPNNNTSENEDFLICKEKAEKLLKSLQDRNPDQRIKELSVQVFGMNRIPENSRKAAYLGTESFNEKRDSHDPHGHVYSKEVLKAYKKLQDFDIGAPIPALASKTGPQKATYDLETVAKNHCRAVWQCRRITRAMNRKQRKRNQNQSVAVSELSEMSFNNNSSVDKLIDEEVEKLKVKYKMKRRGGSALYGGERQKAARPLRGSYRMSGGGLRQSRENQSGRFNKDFEHDIMLDASEFDKNSQTFVKVRRPNKGSLLEKCQKIIQMSKHEHSSKPQNLNIKSCTSSVEYFIKQYDKLHQNISNAIKKGAYARRRIYES</sequence>